<protein>
    <submittedName>
        <fullName evidence="2">Uncharacterized protein</fullName>
    </submittedName>
</protein>
<proteinExistence type="predicted"/>
<dbReference type="AlphaFoldDB" id="A0A225W0V7"/>
<evidence type="ECO:0000313" key="3">
    <source>
        <dbReference type="Proteomes" id="UP000198211"/>
    </source>
</evidence>
<name>A0A225W0V7_9STRA</name>
<keyword evidence="3" id="KW-1185">Reference proteome</keyword>
<feature type="region of interest" description="Disordered" evidence="1">
    <location>
        <begin position="153"/>
        <end position="185"/>
    </location>
</feature>
<comment type="caution">
    <text evidence="2">The sequence shown here is derived from an EMBL/GenBank/DDBJ whole genome shotgun (WGS) entry which is preliminary data.</text>
</comment>
<organism evidence="2 3">
    <name type="scientific">Phytophthora megakarya</name>
    <dbReference type="NCBI Taxonomy" id="4795"/>
    <lineage>
        <taxon>Eukaryota</taxon>
        <taxon>Sar</taxon>
        <taxon>Stramenopiles</taxon>
        <taxon>Oomycota</taxon>
        <taxon>Peronosporomycetes</taxon>
        <taxon>Peronosporales</taxon>
        <taxon>Peronosporaceae</taxon>
        <taxon>Phytophthora</taxon>
    </lineage>
</organism>
<dbReference type="OrthoDB" id="92309at2759"/>
<evidence type="ECO:0000256" key="1">
    <source>
        <dbReference type="SAM" id="MobiDB-lite"/>
    </source>
</evidence>
<dbReference type="Proteomes" id="UP000198211">
    <property type="component" value="Unassembled WGS sequence"/>
</dbReference>
<evidence type="ECO:0000313" key="2">
    <source>
        <dbReference type="EMBL" id="OWZ10839.1"/>
    </source>
</evidence>
<feature type="compositionally biased region" description="Low complexity" evidence="1">
    <location>
        <begin position="163"/>
        <end position="179"/>
    </location>
</feature>
<accession>A0A225W0V7</accession>
<gene>
    <name evidence="2" type="ORF">PHMEG_00016234</name>
</gene>
<sequence>MLNASSPGPESEAVHSPVDLEMFYESIVLQGAKLAAEFGGYVVNTVQCLQHRYTEIEVNENDLLEASSRLWRWLQRNLRRGPDVANVNLVPLPQQTSFPLKLEHMVFIAERFDDIETQLQLIHAVVDDLHEKAHKADTELGLLQEKLKRVPMHHCQSRERYESSTSVPTTTKPPTSKLSVSEHRLSTPALQVGRLEVPM</sequence>
<dbReference type="EMBL" id="NBNE01002312">
    <property type="protein sequence ID" value="OWZ10839.1"/>
    <property type="molecule type" value="Genomic_DNA"/>
</dbReference>
<reference evidence="3" key="1">
    <citation type="submission" date="2017-03" db="EMBL/GenBank/DDBJ databases">
        <title>Phytopthora megakarya and P. palmivora, two closely related causual agents of cacao black pod achieved similar genome size and gene model numbers by different mechanisms.</title>
        <authorList>
            <person name="Ali S."/>
            <person name="Shao J."/>
            <person name="Larry D.J."/>
            <person name="Kronmiller B."/>
            <person name="Shen D."/>
            <person name="Strem M.D."/>
            <person name="Melnick R.L."/>
            <person name="Guiltinan M.J."/>
            <person name="Tyler B.M."/>
            <person name="Meinhardt L.W."/>
            <person name="Bailey B.A."/>
        </authorList>
    </citation>
    <scope>NUCLEOTIDE SEQUENCE [LARGE SCALE GENOMIC DNA]</scope>
    <source>
        <strain evidence="3">zdho120</strain>
    </source>
</reference>